<sequence length="154" mass="16919">MDDEIDAFHKQRDIVPLDVNGDVGNSDPDYETPVFDLKGFNDDDDNDDNDEDDDEDEDTGDAAKNPFDPRTTATNFEINFLLRQGVNHVEGFDPTTPKMALSKERKRTMISPIEIKIVKGMSLGLDCGGGDVICEDVEVGLINLTKRGLEGGGI</sequence>
<accession>A0A2N9G157</accession>
<feature type="compositionally biased region" description="Acidic residues" evidence="1">
    <location>
        <begin position="42"/>
        <end position="60"/>
    </location>
</feature>
<gene>
    <name evidence="2" type="ORF">FSB_LOCUS24388</name>
</gene>
<feature type="region of interest" description="Disordered" evidence="1">
    <location>
        <begin position="1"/>
        <end position="71"/>
    </location>
</feature>
<dbReference type="AlphaFoldDB" id="A0A2N9G157"/>
<dbReference type="EMBL" id="OIVN01001672">
    <property type="protein sequence ID" value="SPC96506.1"/>
    <property type="molecule type" value="Genomic_DNA"/>
</dbReference>
<evidence type="ECO:0000313" key="2">
    <source>
        <dbReference type="EMBL" id="SPC96506.1"/>
    </source>
</evidence>
<feature type="compositionally biased region" description="Basic and acidic residues" evidence="1">
    <location>
        <begin position="1"/>
        <end position="15"/>
    </location>
</feature>
<proteinExistence type="predicted"/>
<organism evidence="2">
    <name type="scientific">Fagus sylvatica</name>
    <name type="common">Beechnut</name>
    <dbReference type="NCBI Taxonomy" id="28930"/>
    <lineage>
        <taxon>Eukaryota</taxon>
        <taxon>Viridiplantae</taxon>
        <taxon>Streptophyta</taxon>
        <taxon>Embryophyta</taxon>
        <taxon>Tracheophyta</taxon>
        <taxon>Spermatophyta</taxon>
        <taxon>Magnoliopsida</taxon>
        <taxon>eudicotyledons</taxon>
        <taxon>Gunneridae</taxon>
        <taxon>Pentapetalae</taxon>
        <taxon>rosids</taxon>
        <taxon>fabids</taxon>
        <taxon>Fagales</taxon>
        <taxon>Fagaceae</taxon>
        <taxon>Fagus</taxon>
    </lineage>
</organism>
<evidence type="ECO:0000256" key="1">
    <source>
        <dbReference type="SAM" id="MobiDB-lite"/>
    </source>
</evidence>
<reference evidence="2" key="1">
    <citation type="submission" date="2018-02" db="EMBL/GenBank/DDBJ databases">
        <authorList>
            <person name="Cohen D.B."/>
            <person name="Kent A.D."/>
        </authorList>
    </citation>
    <scope>NUCLEOTIDE SEQUENCE</scope>
</reference>
<protein>
    <submittedName>
        <fullName evidence="2">Uncharacterized protein</fullName>
    </submittedName>
</protein>
<name>A0A2N9G157_FAGSY</name>